<protein>
    <submittedName>
        <fullName evidence="1">Uncharacterized protein</fullName>
    </submittedName>
</protein>
<dbReference type="EMBL" id="LR796884">
    <property type="protein sequence ID" value="CAB4172590.1"/>
    <property type="molecule type" value="Genomic_DNA"/>
</dbReference>
<reference evidence="1" key="1">
    <citation type="submission" date="2020-05" db="EMBL/GenBank/DDBJ databases">
        <authorList>
            <person name="Chiriac C."/>
            <person name="Salcher M."/>
            <person name="Ghai R."/>
            <person name="Kavagutti S V."/>
        </authorList>
    </citation>
    <scope>NUCLEOTIDE SEQUENCE</scope>
</reference>
<organism evidence="1">
    <name type="scientific">uncultured Caudovirales phage</name>
    <dbReference type="NCBI Taxonomy" id="2100421"/>
    <lineage>
        <taxon>Viruses</taxon>
        <taxon>Duplodnaviria</taxon>
        <taxon>Heunggongvirae</taxon>
        <taxon>Uroviricota</taxon>
        <taxon>Caudoviricetes</taxon>
        <taxon>Peduoviridae</taxon>
        <taxon>Maltschvirus</taxon>
        <taxon>Maltschvirus maltsch</taxon>
    </lineage>
</organism>
<accession>A0A6J5PL05</accession>
<gene>
    <name evidence="2" type="ORF">UFOVP1465_18</name>
    <name evidence="1" type="ORF">UFOVP937_27</name>
</gene>
<dbReference type="EMBL" id="LR797408">
    <property type="protein sequence ID" value="CAB4214070.1"/>
    <property type="molecule type" value="Genomic_DNA"/>
</dbReference>
<sequence>MHYAQDHLHDMVKAEFEARDKLAKLFVTIANIELDRANSLVDFYIRKKLAKLDRPMRRYSVSHGAYLDRDFIEFYATRGAF</sequence>
<evidence type="ECO:0000313" key="1">
    <source>
        <dbReference type="EMBL" id="CAB4172590.1"/>
    </source>
</evidence>
<name>A0A6J5PL05_9CAUD</name>
<proteinExistence type="predicted"/>
<evidence type="ECO:0000313" key="2">
    <source>
        <dbReference type="EMBL" id="CAB4214070.1"/>
    </source>
</evidence>